<name>F0LNA1_THEBM</name>
<geneLocation type="plasmid" evidence="1 2">
    <name>pTBMP1</name>
</geneLocation>
<dbReference type="RefSeq" id="WP_013747462.1">
    <property type="nucleotide sequence ID" value="NC_015471.1"/>
</dbReference>
<organism evidence="1 2">
    <name type="scientific">Thermococcus barophilus (strain DSM 11836 / MP)</name>
    <dbReference type="NCBI Taxonomy" id="391623"/>
    <lineage>
        <taxon>Archaea</taxon>
        <taxon>Methanobacteriati</taxon>
        <taxon>Methanobacteriota</taxon>
        <taxon>Thermococci</taxon>
        <taxon>Thermococcales</taxon>
        <taxon>Thermococcaceae</taxon>
        <taxon>Thermococcus</taxon>
    </lineage>
</organism>
<protein>
    <submittedName>
        <fullName evidence="1">Uncharacterized protein</fullName>
    </submittedName>
</protein>
<gene>
    <name evidence="1" type="ordered locus">TERMP_02267</name>
</gene>
<dbReference type="Proteomes" id="UP000007478">
    <property type="component" value="Plasmid pTBMP1"/>
</dbReference>
<evidence type="ECO:0000313" key="2">
    <source>
        <dbReference type="Proteomes" id="UP000007478"/>
    </source>
</evidence>
<reference evidence="1 2" key="1">
    <citation type="journal article" date="2011" name="J. Bacteriol.">
        <title>Complete genome sequence of the hyperthermophilic, piezophilic, heterotrophic, and carboxydotrophic archaeon Thermococcus barophilus MP.</title>
        <authorList>
            <person name="Vannier P."/>
            <person name="Marteinsson V.T."/>
            <person name="Fridjonsson O.H."/>
            <person name="Oger P."/>
            <person name="Jebbar M."/>
        </authorList>
    </citation>
    <scope>NUCLEOTIDE SEQUENCE [LARGE SCALE GENOMIC DNA]</scope>
    <source>
        <strain evidence="2">DSM 11836 / MP</strain>
    </source>
</reference>
<keyword evidence="1" id="KW-0614">Plasmid</keyword>
<dbReference type="AlphaFoldDB" id="F0LNA1"/>
<dbReference type="HOGENOM" id="CLU_2010207_0_0_2"/>
<proteinExistence type="predicted"/>
<accession>F0LNA1</accession>
<sequence>MKINVYKDFEDLEPHHGRKVTKRTLLKVLEKGLYEKIVIDMVLTDDYMWDSVLDFQRGREILNVKKLIEEIKRGWARPYCLALYYPEKHAIEVSWYRHQYYTIYLKPEVRVIEKIKSKRKKYA</sequence>
<dbReference type="PATRIC" id="fig|391623.17.peg.2261"/>
<dbReference type="GeneID" id="10549091"/>
<keyword evidence="2" id="KW-1185">Reference proteome</keyword>
<evidence type="ECO:0000313" key="1">
    <source>
        <dbReference type="EMBL" id="ADT85240.1"/>
    </source>
</evidence>
<dbReference type="EMBL" id="CP002373">
    <property type="protein sequence ID" value="ADT85240.1"/>
    <property type="molecule type" value="Genomic_DNA"/>
</dbReference>
<dbReference type="KEGG" id="tba:TERMP_02267"/>